<reference evidence="1" key="1">
    <citation type="submission" date="2014-11" db="EMBL/GenBank/DDBJ databases">
        <authorList>
            <person name="Amaro Gonzalez C."/>
        </authorList>
    </citation>
    <scope>NUCLEOTIDE SEQUENCE</scope>
</reference>
<dbReference type="AlphaFoldDB" id="A0A0E9Q7G4"/>
<protein>
    <submittedName>
        <fullName evidence="1">Uncharacterized protein</fullName>
    </submittedName>
</protein>
<reference evidence="1" key="2">
    <citation type="journal article" date="2015" name="Fish Shellfish Immunol.">
        <title>Early steps in the European eel (Anguilla anguilla)-Vibrio vulnificus interaction in the gills: Role of the RtxA13 toxin.</title>
        <authorList>
            <person name="Callol A."/>
            <person name="Pajuelo D."/>
            <person name="Ebbesson L."/>
            <person name="Teles M."/>
            <person name="MacKenzie S."/>
            <person name="Amaro C."/>
        </authorList>
    </citation>
    <scope>NUCLEOTIDE SEQUENCE</scope>
</reference>
<evidence type="ECO:0000313" key="1">
    <source>
        <dbReference type="EMBL" id="JAH12472.1"/>
    </source>
</evidence>
<name>A0A0E9Q7G4_ANGAN</name>
<dbReference type="EMBL" id="GBXM01096105">
    <property type="protein sequence ID" value="JAH12472.1"/>
    <property type="molecule type" value="Transcribed_RNA"/>
</dbReference>
<organism evidence="1">
    <name type="scientific">Anguilla anguilla</name>
    <name type="common">European freshwater eel</name>
    <name type="synonym">Muraena anguilla</name>
    <dbReference type="NCBI Taxonomy" id="7936"/>
    <lineage>
        <taxon>Eukaryota</taxon>
        <taxon>Metazoa</taxon>
        <taxon>Chordata</taxon>
        <taxon>Craniata</taxon>
        <taxon>Vertebrata</taxon>
        <taxon>Euteleostomi</taxon>
        <taxon>Actinopterygii</taxon>
        <taxon>Neopterygii</taxon>
        <taxon>Teleostei</taxon>
        <taxon>Anguilliformes</taxon>
        <taxon>Anguillidae</taxon>
        <taxon>Anguilla</taxon>
    </lineage>
</organism>
<accession>A0A0E9Q7G4</accession>
<sequence length="17" mass="2011">MLFTLQTIAFARETRRG</sequence>
<proteinExistence type="predicted"/>